<dbReference type="InterPro" id="IPR020568">
    <property type="entry name" value="Ribosomal_Su5_D2-typ_SF"/>
</dbReference>
<accession>A0A2H0WBC6</accession>
<evidence type="ECO:0000256" key="8">
    <source>
        <dbReference type="ARBA" id="ARBA00032554"/>
    </source>
</evidence>
<feature type="binding site" evidence="9">
    <location>
        <begin position="95"/>
        <end position="105"/>
    </location>
    <ligand>
        <name>ATP</name>
        <dbReference type="ChEBI" id="CHEBI:30616"/>
    </ligand>
</feature>
<dbReference type="InterPro" id="IPR013750">
    <property type="entry name" value="GHMP_kinase_C_dom"/>
</dbReference>
<dbReference type="Pfam" id="PF00288">
    <property type="entry name" value="GHMP_kinases_N"/>
    <property type="match status" value="1"/>
</dbReference>
<dbReference type="HAMAP" id="MF_00061">
    <property type="entry name" value="IspE"/>
    <property type="match status" value="1"/>
</dbReference>
<dbReference type="GO" id="GO:0019288">
    <property type="term" value="P:isopentenyl diphosphate biosynthetic process, methylerythritol 4-phosphate pathway"/>
    <property type="evidence" value="ECO:0007669"/>
    <property type="project" value="UniProtKB-UniRule"/>
</dbReference>
<dbReference type="InterPro" id="IPR014721">
    <property type="entry name" value="Ribsml_uS5_D2-typ_fold_subgr"/>
</dbReference>
<dbReference type="PANTHER" id="PTHR43527">
    <property type="entry name" value="4-DIPHOSPHOCYTIDYL-2-C-METHYL-D-ERYTHRITOL KINASE, CHLOROPLASTIC"/>
    <property type="match status" value="1"/>
</dbReference>
<evidence type="ECO:0000256" key="4">
    <source>
        <dbReference type="ARBA" id="ARBA00022679"/>
    </source>
</evidence>
<evidence type="ECO:0000256" key="2">
    <source>
        <dbReference type="ARBA" id="ARBA00012052"/>
    </source>
</evidence>
<dbReference type="InterPro" id="IPR004424">
    <property type="entry name" value="IspE"/>
</dbReference>
<dbReference type="InterPro" id="IPR006204">
    <property type="entry name" value="GHMP_kinase_N_dom"/>
</dbReference>
<dbReference type="NCBIfam" id="TIGR00154">
    <property type="entry name" value="ispE"/>
    <property type="match status" value="1"/>
</dbReference>
<dbReference type="InterPro" id="IPR036554">
    <property type="entry name" value="GHMP_kinase_C_sf"/>
</dbReference>
<keyword evidence="5 9" id="KW-0547">Nucleotide-binding</keyword>
<dbReference type="AlphaFoldDB" id="A0A2H0WBC6"/>
<dbReference type="Gene3D" id="3.30.230.10">
    <property type="match status" value="1"/>
</dbReference>
<dbReference type="GO" id="GO:0050515">
    <property type="term" value="F:4-(cytidine 5'-diphospho)-2-C-methyl-D-erythritol kinase activity"/>
    <property type="evidence" value="ECO:0007669"/>
    <property type="project" value="UniProtKB-UniRule"/>
</dbReference>
<reference evidence="13" key="1">
    <citation type="submission" date="2017-09" db="EMBL/GenBank/DDBJ databases">
        <title>Depth-based differentiation of microbial function through sediment-hosted aquifers and enrichment of novel symbionts in the deep terrestrial subsurface.</title>
        <authorList>
            <person name="Probst A.J."/>
            <person name="Ladd B."/>
            <person name="Jarett J.K."/>
            <person name="Geller-Mcgrath D.E."/>
            <person name="Sieber C.M.K."/>
            <person name="Emerson J.B."/>
            <person name="Anantharaman K."/>
            <person name="Thomas B.C."/>
            <person name="Malmstrom R."/>
            <person name="Stieglmeier M."/>
            <person name="Klingl A."/>
            <person name="Woyke T."/>
            <person name="Ryan C.M."/>
            <person name="Banfield J.F."/>
        </authorList>
    </citation>
    <scope>NUCLEOTIDE SEQUENCE [LARGE SCALE GENOMIC DNA]</scope>
</reference>
<dbReference type="Pfam" id="PF08544">
    <property type="entry name" value="GHMP_kinases_C"/>
    <property type="match status" value="1"/>
</dbReference>
<evidence type="ECO:0000256" key="5">
    <source>
        <dbReference type="ARBA" id="ARBA00022741"/>
    </source>
</evidence>
<name>A0A2H0WBC6_9BACT</name>
<protein>
    <recommendedName>
        <fullName evidence="3 9">4-diphosphocytidyl-2-C-methyl-D-erythritol kinase</fullName>
        <shortName evidence="9">CMK</shortName>
        <ecNumber evidence="2 9">2.7.1.148</ecNumber>
    </recommendedName>
    <alternativeName>
        <fullName evidence="8 9">4-(cytidine-5'-diphospho)-2-C-methyl-D-erythritol kinase</fullName>
    </alternativeName>
</protein>
<evidence type="ECO:0000256" key="1">
    <source>
        <dbReference type="ARBA" id="ARBA00009684"/>
    </source>
</evidence>
<evidence type="ECO:0000259" key="10">
    <source>
        <dbReference type="Pfam" id="PF00288"/>
    </source>
</evidence>
<dbReference type="UniPathway" id="UPA00056">
    <property type="reaction ID" value="UER00094"/>
</dbReference>
<sequence>MKKTSLKAPAKINLGLSILRKLPNGYHEVKTIYVQISLFDLLSFKEIKENKIIIDCNSKAIPINYKNLVYQAAWWLKKETRVKKGIRIRLKKNIPVGSGLGGGSSDAAVVLKELNNFWHLNLSKNKLISIAKNIGADVAYHLVGGTQLETQGGEKAGRFIALNKLPPCYILLCVPDIRLESSQEYSWVKYDVIGKNSLELLIKALASGDLAKISANLHNDFELWVLEKYPLIRKIKEEMIKYGALNSLMSGKGSAVFGIFDSLKKAKLAQDYFKQSCYKIFLVRPGI</sequence>
<proteinExistence type="inferred from homology"/>
<comment type="similarity">
    <text evidence="1 9">Belongs to the GHMP kinase family. IspE subfamily.</text>
</comment>
<comment type="caution">
    <text evidence="12">The sequence shown here is derived from an EMBL/GenBank/DDBJ whole genome shotgun (WGS) entry which is preliminary data.</text>
</comment>
<evidence type="ECO:0000256" key="6">
    <source>
        <dbReference type="ARBA" id="ARBA00022777"/>
    </source>
</evidence>
<evidence type="ECO:0000313" key="13">
    <source>
        <dbReference type="Proteomes" id="UP000230093"/>
    </source>
</evidence>
<evidence type="ECO:0000256" key="7">
    <source>
        <dbReference type="ARBA" id="ARBA00022840"/>
    </source>
</evidence>
<gene>
    <name evidence="9" type="primary">ispE</name>
    <name evidence="12" type="ORF">COT75_02575</name>
</gene>
<feature type="domain" description="GHMP kinase C-terminal" evidence="11">
    <location>
        <begin position="201"/>
        <end position="278"/>
    </location>
</feature>
<dbReference type="SUPFAM" id="SSF55060">
    <property type="entry name" value="GHMP Kinase, C-terminal domain"/>
    <property type="match status" value="1"/>
</dbReference>
<dbReference type="GO" id="GO:0016114">
    <property type="term" value="P:terpenoid biosynthetic process"/>
    <property type="evidence" value="ECO:0007669"/>
    <property type="project" value="UniProtKB-UniRule"/>
</dbReference>
<evidence type="ECO:0000256" key="9">
    <source>
        <dbReference type="HAMAP-Rule" id="MF_00061"/>
    </source>
</evidence>
<keyword evidence="7 9" id="KW-0067">ATP-binding</keyword>
<dbReference type="EMBL" id="PEZT01000015">
    <property type="protein sequence ID" value="PIS09228.1"/>
    <property type="molecule type" value="Genomic_DNA"/>
</dbReference>
<comment type="pathway">
    <text evidence="9">Isoprenoid biosynthesis; isopentenyl diphosphate biosynthesis via DXP pathway; isopentenyl diphosphate from 1-deoxy-D-xylulose 5-phosphate: step 3/6.</text>
</comment>
<keyword evidence="4 9" id="KW-0808">Transferase</keyword>
<dbReference type="SUPFAM" id="SSF54211">
    <property type="entry name" value="Ribosomal protein S5 domain 2-like"/>
    <property type="match status" value="1"/>
</dbReference>
<dbReference type="PIRSF" id="PIRSF010376">
    <property type="entry name" value="IspE"/>
    <property type="match status" value="1"/>
</dbReference>
<dbReference type="Proteomes" id="UP000230093">
    <property type="component" value="Unassembled WGS sequence"/>
</dbReference>
<feature type="active site" evidence="9">
    <location>
        <position position="11"/>
    </location>
</feature>
<keyword evidence="6 9" id="KW-0418">Kinase</keyword>
<comment type="catalytic activity">
    <reaction evidence="9">
        <text>4-CDP-2-C-methyl-D-erythritol + ATP = 4-CDP-2-C-methyl-D-erythritol 2-phosphate + ADP + H(+)</text>
        <dbReference type="Rhea" id="RHEA:18437"/>
        <dbReference type="ChEBI" id="CHEBI:15378"/>
        <dbReference type="ChEBI" id="CHEBI:30616"/>
        <dbReference type="ChEBI" id="CHEBI:57823"/>
        <dbReference type="ChEBI" id="CHEBI:57919"/>
        <dbReference type="ChEBI" id="CHEBI:456216"/>
        <dbReference type="EC" id="2.7.1.148"/>
    </reaction>
</comment>
<evidence type="ECO:0000256" key="3">
    <source>
        <dbReference type="ARBA" id="ARBA00017473"/>
    </source>
</evidence>
<keyword evidence="9" id="KW-0414">Isoprene biosynthesis</keyword>
<comment type="function">
    <text evidence="9">Catalyzes the phosphorylation of the position 2 hydroxy group of 4-diphosphocytidyl-2C-methyl-D-erythritol.</text>
</comment>
<dbReference type="PANTHER" id="PTHR43527:SF2">
    <property type="entry name" value="4-DIPHOSPHOCYTIDYL-2-C-METHYL-D-ERYTHRITOL KINASE, CHLOROPLASTIC"/>
    <property type="match status" value="1"/>
</dbReference>
<evidence type="ECO:0000259" key="11">
    <source>
        <dbReference type="Pfam" id="PF08544"/>
    </source>
</evidence>
<dbReference type="Gene3D" id="3.30.70.890">
    <property type="entry name" value="GHMP kinase, C-terminal domain"/>
    <property type="match status" value="1"/>
</dbReference>
<feature type="active site" evidence="9">
    <location>
        <position position="137"/>
    </location>
</feature>
<feature type="domain" description="GHMP kinase N-terminal" evidence="10">
    <location>
        <begin position="67"/>
        <end position="145"/>
    </location>
</feature>
<organism evidence="12 13">
    <name type="scientific">Candidatus Beckwithbacteria bacterium CG10_big_fil_rev_8_21_14_0_10_34_10</name>
    <dbReference type="NCBI Taxonomy" id="1974495"/>
    <lineage>
        <taxon>Bacteria</taxon>
        <taxon>Candidatus Beckwithiibacteriota</taxon>
    </lineage>
</organism>
<dbReference type="GO" id="GO:0005524">
    <property type="term" value="F:ATP binding"/>
    <property type="evidence" value="ECO:0007669"/>
    <property type="project" value="UniProtKB-UniRule"/>
</dbReference>
<dbReference type="EC" id="2.7.1.148" evidence="2 9"/>
<evidence type="ECO:0000313" key="12">
    <source>
        <dbReference type="EMBL" id="PIS09228.1"/>
    </source>
</evidence>